<feature type="transmembrane region" description="Helical" evidence="9">
    <location>
        <begin position="6"/>
        <end position="26"/>
    </location>
</feature>
<evidence type="ECO:0000256" key="2">
    <source>
        <dbReference type="ARBA" id="ARBA00008483"/>
    </source>
</evidence>
<proteinExistence type="inferred from homology"/>
<organism evidence="12">
    <name type="scientific">Clostridium paraputrificum</name>
    <dbReference type="NCBI Taxonomy" id="29363"/>
    <lineage>
        <taxon>Bacteria</taxon>
        <taxon>Bacillati</taxon>
        <taxon>Bacillota</taxon>
        <taxon>Clostridia</taxon>
        <taxon>Eubacteriales</taxon>
        <taxon>Clostridiaceae</taxon>
        <taxon>Clostridium</taxon>
    </lineage>
</organism>
<dbReference type="PANTHER" id="PTHR42682">
    <property type="entry name" value="HYDROGENASE-4 COMPONENT F"/>
    <property type="match status" value="1"/>
</dbReference>
<feature type="transmembrane region" description="Helical" evidence="9">
    <location>
        <begin position="214"/>
        <end position="235"/>
    </location>
</feature>
<keyword evidence="6 12" id="KW-0560">Oxidoreductase</keyword>
<feature type="domain" description="NADH-Ubiquinone oxidoreductase (complex I) chain 5 N-terminal" evidence="11">
    <location>
        <begin position="70"/>
        <end position="120"/>
    </location>
</feature>
<protein>
    <submittedName>
        <fullName evidence="12">Hydrogenase-4 component B</fullName>
        <ecNumber evidence="12">1.-.-.-</ecNumber>
    </submittedName>
</protein>
<evidence type="ECO:0000259" key="10">
    <source>
        <dbReference type="Pfam" id="PF00361"/>
    </source>
</evidence>
<evidence type="ECO:0000256" key="3">
    <source>
        <dbReference type="ARBA" id="ARBA00022475"/>
    </source>
</evidence>
<feature type="domain" description="NADH:quinone oxidoreductase/Mrp antiporter transmembrane" evidence="10">
    <location>
        <begin position="137"/>
        <end position="439"/>
    </location>
</feature>
<dbReference type="RefSeq" id="WP_156563296.1">
    <property type="nucleotide sequence ID" value="NZ_CACRTV010000088.1"/>
</dbReference>
<feature type="transmembrane region" description="Helical" evidence="9">
    <location>
        <begin position="348"/>
        <end position="369"/>
    </location>
</feature>
<sequence>MSNDYSGYPLIAILTPFVLAFIIGLFKEKYIKIKKAIVVFGCIASFIITVLLIKPVFLDGKIITYWLGNWKPVDNIAIGIGMEVDALSLFVGLIITAACALSSIYSIKYMSKDDGLGKYYTLFLLLAGSMIGFVFTGDLFNMYVMLEIMTFAAIALTAFRTQKDKALEAGFKYLVIGGLGSSLILMGTALMYAQTHTLNIAQIALELNSRGEKFTPVTILALALLLVGYAVKSFMVPCHTWPPDAHMSAPSSISMLLSGVMSKTGVYGLIRILFMIFMVSGNKALAYLVMIWGAITMVVGVSMALLQTDFKRLLAFHSVSQLGYVITGIGVGLTAADGIANLGLMGGLYHMVNHASFKCLLFLCAGAVLYRVGTTDLNKVSGLGKKMPFTTVMFFIGAAAISGIPPFNGFASKWILYQSTSETQIPIITIVELIVSVLTLASFIKVGHSVFFGAEREELKEVKEVPFTMKLPMGILALICFVFGICSNYVIKGILVPIVDAIRNVPKYIDNMLLGDLSILHLENYTKSDLEFAFRGEYNPESFLILFFIGVIAIIVAMTLGIHKIGKCRVESSSLEGAMDTKYEVFTGGEKEEFSKVGPHDLFWGMKHDFKGYFNRLSNAHSGVVNDYALWVVVTMAVIIIYCFITL</sequence>
<dbReference type="AlphaFoldDB" id="A0A6N3GV58"/>
<dbReference type="Pfam" id="PF00662">
    <property type="entry name" value="Proton_antipo_N"/>
    <property type="match status" value="1"/>
</dbReference>
<dbReference type="InterPro" id="IPR001750">
    <property type="entry name" value="ND/Mrp_TM"/>
</dbReference>
<evidence type="ECO:0000313" key="12">
    <source>
        <dbReference type="EMBL" id="VYU68072.1"/>
    </source>
</evidence>
<dbReference type="GO" id="GO:0005886">
    <property type="term" value="C:plasma membrane"/>
    <property type="evidence" value="ECO:0007669"/>
    <property type="project" value="UniProtKB-SubCell"/>
</dbReference>
<name>A0A6N3GV58_9CLOT</name>
<evidence type="ECO:0000256" key="4">
    <source>
        <dbReference type="ARBA" id="ARBA00022692"/>
    </source>
</evidence>
<dbReference type="PRINTS" id="PR01434">
    <property type="entry name" value="NADHDHGNASE5"/>
</dbReference>
<feature type="transmembrane region" description="Helical" evidence="9">
    <location>
        <begin position="543"/>
        <end position="562"/>
    </location>
</feature>
<feature type="transmembrane region" description="Helical" evidence="9">
    <location>
        <begin position="285"/>
        <end position="306"/>
    </location>
</feature>
<evidence type="ECO:0000256" key="9">
    <source>
        <dbReference type="SAM" id="Phobius"/>
    </source>
</evidence>
<feature type="transmembrane region" description="Helical" evidence="9">
    <location>
        <begin position="389"/>
        <end position="407"/>
    </location>
</feature>
<feature type="transmembrane region" description="Helical" evidence="9">
    <location>
        <begin position="119"/>
        <end position="136"/>
    </location>
</feature>
<feature type="transmembrane region" description="Helical" evidence="9">
    <location>
        <begin position="313"/>
        <end position="336"/>
    </location>
</feature>
<evidence type="ECO:0000259" key="11">
    <source>
        <dbReference type="Pfam" id="PF00662"/>
    </source>
</evidence>
<evidence type="ECO:0000256" key="8">
    <source>
        <dbReference type="RuleBase" id="RU000320"/>
    </source>
</evidence>
<reference evidence="12" key="1">
    <citation type="submission" date="2019-11" db="EMBL/GenBank/DDBJ databases">
        <authorList>
            <person name="Feng L."/>
        </authorList>
    </citation>
    <scope>NUCLEOTIDE SEQUENCE</scope>
    <source>
        <strain evidence="12">CParaputrificumLFYP93</strain>
    </source>
</reference>
<dbReference type="Pfam" id="PF00361">
    <property type="entry name" value="Proton_antipo_M"/>
    <property type="match status" value="1"/>
</dbReference>
<keyword evidence="7 9" id="KW-0472">Membrane</keyword>
<feature type="transmembrane region" description="Helical" evidence="9">
    <location>
        <begin position="86"/>
        <end position="107"/>
    </location>
</feature>
<dbReference type="EMBL" id="CACRTV010000088">
    <property type="protein sequence ID" value="VYU68072.1"/>
    <property type="molecule type" value="Genomic_DNA"/>
</dbReference>
<evidence type="ECO:0000256" key="7">
    <source>
        <dbReference type="ARBA" id="ARBA00023136"/>
    </source>
</evidence>
<evidence type="ECO:0000256" key="1">
    <source>
        <dbReference type="ARBA" id="ARBA00004651"/>
    </source>
</evidence>
<feature type="transmembrane region" description="Helical" evidence="9">
    <location>
        <begin position="427"/>
        <end position="452"/>
    </location>
</feature>
<evidence type="ECO:0000256" key="6">
    <source>
        <dbReference type="ARBA" id="ARBA00023002"/>
    </source>
</evidence>
<feature type="transmembrane region" description="Helical" evidence="9">
    <location>
        <begin position="256"/>
        <end position="279"/>
    </location>
</feature>
<comment type="subcellular location">
    <subcellularLocation>
        <location evidence="1">Cell membrane</location>
        <topology evidence="1">Multi-pass membrane protein</topology>
    </subcellularLocation>
    <subcellularLocation>
        <location evidence="8">Membrane</location>
        <topology evidence="8">Multi-pass membrane protein</topology>
    </subcellularLocation>
</comment>
<dbReference type="InterPro" id="IPR001516">
    <property type="entry name" value="Proton_antipo_N"/>
</dbReference>
<gene>
    <name evidence="12" type="primary">hyfB</name>
    <name evidence="12" type="ORF">CPLFYP93_03327</name>
</gene>
<dbReference type="EC" id="1.-.-.-" evidence="12"/>
<feature type="transmembrane region" description="Helical" evidence="9">
    <location>
        <begin position="38"/>
        <end position="57"/>
    </location>
</feature>
<keyword evidence="5 9" id="KW-1133">Transmembrane helix</keyword>
<keyword evidence="3" id="KW-1003">Cell membrane</keyword>
<comment type="similarity">
    <text evidence="2">Belongs to the CPA3 antiporters (TC 2.A.63) subunit A family.</text>
</comment>
<feature type="transmembrane region" description="Helical" evidence="9">
    <location>
        <begin position="171"/>
        <end position="194"/>
    </location>
</feature>
<feature type="transmembrane region" description="Helical" evidence="9">
    <location>
        <begin position="142"/>
        <end position="159"/>
    </location>
</feature>
<accession>A0A6N3GV58</accession>
<feature type="transmembrane region" description="Helical" evidence="9">
    <location>
        <begin position="628"/>
        <end position="645"/>
    </location>
</feature>
<dbReference type="PANTHER" id="PTHR42682:SF4">
    <property type="entry name" value="NADH-UBIQUINONE_PLASTOQUINONE"/>
    <property type="match status" value="1"/>
</dbReference>
<feature type="transmembrane region" description="Helical" evidence="9">
    <location>
        <begin position="473"/>
        <end position="491"/>
    </location>
</feature>
<keyword evidence="4 8" id="KW-0812">Transmembrane</keyword>
<dbReference type="InterPro" id="IPR052175">
    <property type="entry name" value="ComplexI-like_HydComp"/>
</dbReference>
<evidence type="ECO:0000256" key="5">
    <source>
        <dbReference type="ARBA" id="ARBA00022989"/>
    </source>
</evidence>
<dbReference type="GO" id="GO:0016491">
    <property type="term" value="F:oxidoreductase activity"/>
    <property type="evidence" value="ECO:0007669"/>
    <property type="project" value="UniProtKB-KW"/>
</dbReference>